<evidence type="ECO:0000256" key="1">
    <source>
        <dbReference type="SAM" id="MobiDB-lite"/>
    </source>
</evidence>
<sequence>MTNGRCRMHGGKATVTHKGNQHARTHGIYSDAIDVDEQELWEQVEIGNLDNAIRIAHLQLRRAMIAQRAAEAEGGLDLDMESTTTIEQADESEGGEESSRKSKTVQRQRRPYEDIINRLLGRIGDLEAKRADIANKAGHSDDVAGLLSELIEKLPT</sequence>
<protein>
    <submittedName>
        <fullName evidence="2">Uncharacterized protein</fullName>
    </submittedName>
</protein>
<gene>
    <name evidence="2" type="ORF">GGR41_000552</name>
</gene>
<evidence type="ECO:0000313" key="3">
    <source>
        <dbReference type="Proteomes" id="UP000783934"/>
    </source>
</evidence>
<proteinExistence type="predicted"/>
<feature type="region of interest" description="Disordered" evidence="1">
    <location>
        <begin position="73"/>
        <end position="109"/>
    </location>
</feature>
<reference evidence="2 3" key="1">
    <citation type="submission" date="2020-03" db="EMBL/GenBank/DDBJ databases">
        <title>Genomic Encyclopedia of Type Strains, Phase IV (KMG-IV): sequencing the most valuable type-strain genomes for metagenomic binning, comparative biology and taxonomic classification.</title>
        <authorList>
            <person name="Goeker M."/>
        </authorList>
    </citation>
    <scope>NUCLEOTIDE SEQUENCE [LARGE SCALE GENOMIC DNA]</scope>
    <source>
        <strain evidence="2 3">DSM 26613</strain>
    </source>
</reference>
<dbReference type="Proteomes" id="UP000783934">
    <property type="component" value="Unassembled WGS sequence"/>
</dbReference>
<feature type="compositionally biased region" description="Basic residues" evidence="1">
    <location>
        <begin position="1"/>
        <end position="10"/>
    </location>
</feature>
<comment type="caution">
    <text evidence="2">The sequence shown here is derived from an EMBL/GenBank/DDBJ whole genome shotgun (WGS) entry which is preliminary data.</text>
</comment>
<evidence type="ECO:0000313" key="2">
    <source>
        <dbReference type="EMBL" id="NJB64331.1"/>
    </source>
</evidence>
<dbReference type="EMBL" id="JAATIZ010000001">
    <property type="protein sequence ID" value="NJB64331.1"/>
    <property type="molecule type" value="Genomic_DNA"/>
</dbReference>
<name>A0ABX0WM75_9BURK</name>
<keyword evidence="3" id="KW-1185">Reference proteome</keyword>
<accession>A0ABX0WM75</accession>
<feature type="region of interest" description="Disordered" evidence="1">
    <location>
        <begin position="1"/>
        <end position="22"/>
    </location>
</feature>
<organism evidence="2 3">
    <name type="scientific">Paenalcaligenes hominis</name>
    <dbReference type="NCBI Taxonomy" id="643674"/>
    <lineage>
        <taxon>Bacteria</taxon>
        <taxon>Pseudomonadati</taxon>
        <taxon>Pseudomonadota</taxon>
        <taxon>Betaproteobacteria</taxon>
        <taxon>Burkholderiales</taxon>
        <taxon>Alcaligenaceae</taxon>
        <taxon>Paenalcaligenes</taxon>
    </lineage>
</organism>